<keyword evidence="3" id="KW-1185">Reference proteome</keyword>
<dbReference type="EMBL" id="JAPWTK010000228">
    <property type="protein sequence ID" value="KAJ8945075.1"/>
    <property type="molecule type" value="Genomic_DNA"/>
</dbReference>
<proteinExistence type="predicted"/>
<gene>
    <name evidence="2" type="ORF">NQ318_005255</name>
</gene>
<evidence type="ECO:0000313" key="3">
    <source>
        <dbReference type="Proteomes" id="UP001162162"/>
    </source>
</evidence>
<comment type="caution">
    <text evidence="2">The sequence shown here is derived from an EMBL/GenBank/DDBJ whole genome shotgun (WGS) entry which is preliminary data.</text>
</comment>
<sequence length="86" mass="9757">MANLYPAEENPQLPGNAIWFQQDVDHPPAGRKRIRIFLGHLLIVRDPESGERPYNKRSPGPQPRLVIMNPVVPGRPNECAVLIREL</sequence>
<accession>A0AAV8Y1H8</accession>
<evidence type="ECO:0000313" key="2">
    <source>
        <dbReference type="EMBL" id="KAJ8945075.1"/>
    </source>
</evidence>
<protein>
    <submittedName>
        <fullName evidence="2">Uncharacterized protein</fullName>
    </submittedName>
</protein>
<organism evidence="2 3">
    <name type="scientific">Aromia moschata</name>
    <dbReference type="NCBI Taxonomy" id="1265417"/>
    <lineage>
        <taxon>Eukaryota</taxon>
        <taxon>Metazoa</taxon>
        <taxon>Ecdysozoa</taxon>
        <taxon>Arthropoda</taxon>
        <taxon>Hexapoda</taxon>
        <taxon>Insecta</taxon>
        <taxon>Pterygota</taxon>
        <taxon>Neoptera</taxon>
        <taxon>Endopterygota</taxon>
        <taxon>Coleoptera</taxon>
        <taxon>Polyphaga</taxon>
        <taxon>Cucujiformia</taxon>
        <taxon>Chrysomeloidea</taxon>
        <taxon>Cerambycidae</taxon>
        <taxon>Cerambycinae</taxon>
        <taxon>Callichromatini</taxon>
        <taxon>Aromia</taxon>
    </lineage>
</organism>
<feature type="region of interest" description="Disordered" evidence="1">
    <location>
        <begin position="48"/>
        <end position="69"/>
    </location>
</feature>
<reference evidence="2" key="1">
    <citation type="journal article" date="2023" name="Insect Mol. Biol.">
        <title>Genome sequencing provides insights into the evolution of gene families encoding plant cell wall-degrading enzymes in longhorned beetles.</title>
        <authorList>
            <person name="Shin N.R."/>
            <person name="Okamura Y."/>
            <person name="Kirsch R."/>
            <person name="Pauchet Y."/>
        </authorList>
    </citation>
    <scope>NUCLEOTIDE SEQUENCE</scope>
    <source>
        <strain evidence="2">AMC_N1</strain>
    </source>
</reference>
<name>A0AAV8Y1H8_9CUCU</name>
<evidence type="ECO:0000256" key="1">
    <source>
        <dbReference type="SAM" id="MobiDB-lite"/>
    </source>
</evidence>
<dbReference type="Proteomes" id="UP001162162">
    <property type="component" value="Unassembled WGS sequence"/>
</dbReference>
<dbReference type="AlphaFoldDB" id="A0AAV8Y1H8"/>